<dbReference type="GO" id="GO:0000287">
    <property type="term" value="F:magnesium ion binding"/>
    <property type="evidence" value="ECO:0007669"/>
    <property type="project" value="UniProtKB-UniRule"/>
</dbReference>
<comment type="subunit">
    <text evidence="12">Homotetramer.</text>
</comment>
<dbReference type="FunFam" id="3.40.190.80:FF:000001">
    <property type="entry name" value="Fructose-1,6-bisphosphatase class 1"/>
    <property type="match status" value="1"/>
</dbReference>
<comment type="caution">
    <text evidence="12">Lacks conserved residue(s) required for the propagation of feature annotation.</text>
</comment>
<feature type="region of interest" description="Disordered" evidence="14">
    <location>
        <begin position="1"/>
        <end position="20"/>
    </location>
</feature>
<keyword evidence="5 12" id="KW-0479">Metal-binding</keyword>
<dbReference type="PIRSF" id="PIRSF500210">
    <property type="entry name" value="FBPtase"/>
    <property type="match status" value="1"/>
</dbReference>
<dbReference type="EC" id="3.1.3.11" evidence="3 12"/>
<dbReference type="HAMAP" id="MF_01855">
    <property type="entry name" value="FBPase_class1"/>
    <property type="match status" value="1"/>
</dbReference>
<evidence type="ECO:0000256" key="9">
    <source>
        <dbReference type="ARBA" id="ARBA00024331"/>
    </source>
</evidence>
<evidence type="ECO:0000256" key="8">
    <source>
        <dbReference type="ARBA" id="ARBA00023277"/>
    </source>
</evidence>
<dbReference type="GO" id="GO:0030388">
    <property type="term" value="P:fructose 1,6-bisphosphate metabolic process"/>
    <property type="evidence" value="ECO:0007669"/>
    <property type="project" value="TreeGrafter"/>
</dbReference>
<dbReference type="PANTHER" id="PTHR11556:SF35">
    <property type="entry name" value="SEDOHEPTULOSE-1,7-BISPHOSPHATASE, CHLOROPLASTIC"/>
    <property type="match status" value="1"/>
</dbReference>
<dbReference type="AlphaFoldDB" id="A0A6N7Q0J4"/>
<evidence type="ECO:0000256" key="3">
    <source>
        <dbReference type="ARBA" id="ARBA00013093"/>
    </source>
</evidence>
<feature type="binding site" evidence="12">
    <location>
        <position position="112"/>
    </location>
    <ligand>
        <name>Mg(2+)</name>
        <dbReference type="ChEBI" id="CHEBI:18420"/>
        <label>1</label>
    </ligand>
</feature>
<feature type="binding site" evidence="12">
    <location>
        <begin position="136"/>
        <end position="139"/>
    </location>
    <ligand>
        <name>substrate</name>
    </ligand>
</feature>
<evidence type="ECO:0000259" key="16">
    <source>
        <dbReference type="Pfam" id="PF18913"/>
    </source>
</evidence>
<dbReference type="InterPro" id="IPR000146">
    <property type="entry name" value="FBPase_class-1"/>
</dbReference>
<evidence type="ECO:0000313" key="18">
    <source>
        <dbReference type="Proteomes" id="UP000440224"/>
    </source>
</evidence>
<dbReference type="GO" id="GO:0006002">
    <property type="term" value="P:fructose 6-phosphate metabolic process"/>
    <property type="evidence" value="ECO:0007669"/>
    <property type="project" value="TreeGrafter"/>
</dbReference>
<feature type="domain" description="Fructose-1-6-bisphosphatase class 1 C-terminal" evidence="16">
    <location>
        <begin position="219"/>
        <end position="348"/>
    </location>
</feature>
<gene>
    <name evidence="12" type="primary">fbp</name>
    <name evidence="17" type="ORF">GF068_38505</name>
</gene>
<dbReference type="GO" id="GO:0042132">
    <property type="term" value="F:fructose 1,6-bisphosphate 1-phosphatase activity"/>
    <property type="evidence" value="ECO:0007669"/>
    <property type="project" value="UniProtKB-UniRule"/>
</dbReference>
<keyword evidence="8 12" id="KW-0119">Carbohydrate metabolism</keyword>
<dbReference type="InterPro" id="IPR044015">
    <property type="entry name" value="FBPase_C_dom"/>
</dbReference>
<evidence type="ECO:0000256" key="10">
    <source>
        <dbReference type="ARBA" id="ARBA00072069"/>
    </source>
</evidence>
<dbReference type="Gene3D" id="3.40.190.80">
    <property type="match status" value="1"/>
</dbReference>
<evidence type="ECO:0000256" key="2">
    <source>
        <dbReference type="ARBA" id="ARBA00010941"/>
    </source>
</evidence>
<evidence type="ECO:0000256" key="14">
    <source>
        <dbReference type="SAM" id="MobiDB-lite"/>
    </source>
</evidence>
<dbReference type="FunFam" id="3.30.540.10:FF:000002">
    <property type="entry name" value="Fructose-1,6-bisphosphatase class 1"/>
    <property type="match status" value="1"/>
</dbReference>
<comment type="catalytic activity">
    <reaction evidence="1 12">
        <text>beta-D-fructose 1,6-bisphosphate + H2O = beta-D-fructose 6-phosphate + phosphate</text>
        <dbReference type="Rhea" id="RHEA:11064"/>
        <dbReference type="ChEBI" id="CHEBI:15377"/>
        <dbReference type="ChEBI" id="CHEBI:32966"/>
        <dbReference type="ChEBI" id="CHEBI:43474"/>
        <dbReference type="ChEBI" id="CHEBI:57634"/>
        <dbReference type="EC" id="3.1.3.11"/>
    </reaction>
</comment>
<evidence type="ECO:0000256" key="6">
    <source>
        <dbReference type="ARBA" id="ARBA00022801"/>
    </source>
</evidence>
<dbReference type="PRINTS" id="PR00115">
    <property type="entry name" value="F16BPHPHTASE"/>
</dbReference>
<comment type="caution">
    <text evidence="17">The sequence shown here is derived from an EMBL/GenBank/DDBJ whole genome shotgun (WGS) entry which is preliminary data.</text>
</comment>
<feature type="binding site" evidence="12">
    <location>
        <position position="133"/>
    </location>
    <ligand>
        <name>Mg(2+)</name>
        <dbReference type="ChEBI" id="CHEBI:18420"/>
        <label>2</label>
    </ligand>
</feature>
<evidence type="ECO:0000256" key="1">
    <source>
        <dbReference type="ARBA" id="ARBA00001273"/>
    </source>
</evidence>
<keyword evidence="7 12" id="KW-0460">Magnesium</keyword>
<feature type="binding site" evidence="12">
    <location>
        <position position="292"/>
    </location>
    <ligand>
        <name>substrate</name>
    </ligand>
</feature>
<comment type="cofactor">
    <cofactor evidence="12">
        <name>Mg(2+)</name>
        <dbReference type="ChEBI" id="CHEBI:18420"/>
    </cofactor>
    <text evidence="12">Binds 2 magnesium ions per subunit.</text>
</comment>
<feature type="binding site" evidence="12">
    <location>
        <position position="136"/>
    </location>
    <ligand>
        <name>Mg(2+)</name>
        <dbReference type="ChEBI" id="CHEBI:18420"/>
        <label>2</label>
    </ligand>
</feature>
<dbReference type="NCBIfam" id="NF006779">
    <property type="entry name" value="PRK09293.1-3"/>
    <property type="match status" value="1"/>
</dbReference>
<comment type="similarity">
    <text evidence="2 12 13">Belongs to the FBPase class 1 family.</text>
</comment>
<feature type="binding site" evidence="12">
    <location>
        <position position="229"/>
    </location>
    <ligand>
        <name>substrate</name>
    </ligand>
</feature>
<feature type="binding site" evidence="12">
    <location>
        <position position="135"/>
    </location>
    <ligand>
        <name>Mg(2+)</name>
        <dbReference type="ChEBI" id="CHEBI:18420"/>
        <label>1</label>
    </ligand>
</feature>
<feature type="compositionally biased region" description="Basic and acidic residues" evidence="14">
    <location>
        <begin position="1"/>
        <end position="11"/>
    </location>
</feature>
<name>A0A6N7Q0J4_9BACT</name>
<dbReference type="RefSeq" id="WP_153824551.1">
    <property type="nucleotide sequence ID" value="NZ_WJIE01000020.1"/>
</dbReference>
<dbReference type="GO" id="GO:0006000">
    <property type="term" value="P:fructose metabolic process"/>
    <property type="evidence" value="ECO:0007669"/>
    <property type="project" value="TreeGrafter"/>
</dbReference>
<dbReference type="NCBIfam" id="NF006778">
    <property type="entry name" value="PRK09293.1-1"/>
    <property type="match status" value="1"/>
</dbReference>
<keyword evidence="18" id="KW-1185">Reference proteome</keyword>
<dbReference type="OrthoDB" id="9806756at2"/>
<organism evidence="17 18">
    <name type="scientific">Polyangium spumosum</name>
    <dbReference type="NCBI Taxonomy" id="889282"/>
    <lineage>
        <taxon>Bacteria</taxon>
        <taxon>Pseudomonadati</taxon>
        <taxon>Myxococcota</taxon>
        <taxon>Polyangia</taxon>
        <taxon>Polyangiales</taxon>
        <taxon>Polyangiaceae</taxon>
        <taxon>Polyangium</taxon>
    </lineage>
</organism>
<dbReference type="Pfam" id="PF18913">
    <property type="entry name" value="FBPase_C"/>
    <property type="match status" value="1"/>
</dbReference>
<dbReference type="InterPro" id="IPR028343">
    <property type="entry name" value="FBPtase"/>
</dbReference>
<proteinExistence type="inferred from homology"/>
<dbReference type="PIRSF" id="PIRSF000904">
    <property type="entry name" value="FBPtase_SBPase"/>
    <property type="match status" value="1"/>
</dbReference>
<evidence type="ECO:0000256" key="5">
    <source>
        <dbReference type="ARBA" id="ARBA00022723"/>
    </source>
</evidence>
<feature type="binding site" evidence="12">
    <location>
        <position position="262"/>
    </location>
    <ligand>
        <name>substrate</name>
    </ligand>
</feature>
<dbReference type="GO" id="GO:0005986">
    <property type="term" value="P:sucrose biosynthetic process"/>
    <property type="evidence" value="ECO:0007669"/>
    <property type="project" value="TreeGrafter"/>
</dbReference>
<dbReference type="EMBL" id="WJIE01000020">
    <property type="protein sequence ID" value="MRG97773.1"/>
    <property type="molecule type" value="Genomic_DNA"/>
</dbReference>
<comment type="subcellular location">
    <subcellularLocation>
        <location evidence="12">Cytoplasm</location>
    </subcellularLocation>
</comment>
<evidence type="ECO:0000256" key="13">
    <source>
        <dbReference type="RuleBase" id="RU000508"/>
    </source>
</evidence>
<dbReference type="PANTHER" id="PTHR11556">
    <property type="entry name" value="FRUCTOSE-1,6-BISPHOSPHATASE-RELATED"/>
    <property type="match status" value="1"/>
</dbReference>
<accession>A0A6N7Q0J4</accession>
<dbReference type="GO" id="GO:0005829">
    <property type="term" value="C:cytosol"/>
    <property type="evidence" value="ECO:0007669"/>
    <property type="project" value="TreeGrafter"/>
</dbReference>
<evidence type="ECO:0000256" key="4">
    <source>
        <dbReference type="ARBA" id="ARBA00022490"/>
    </source>
</evidence>
<dbReference type="SUPFAM" id="SSF56655">
    <property type="entry name" value="Carbohydrate phosphatase"/>
    <property type="match status" value="1"/>
</dbReference>
<evidence type="ECO:0000256" key="11">
    <source>
        <dbReference type="ARBA" id="ARBA00081210"/>
    </source>
</evidence>
<feature type="domain" description="Fructose-1-6-bisphosphatase class I N-terminal" evidence="15">
    <location>
        <begin position="25"/>
        <end position="215"/>
    </location>
</feature>
<sequence length="353" mass="38607">MTTTSSDKRLESWAPPPAEPSRVGITLETFILEGQLGFPAATGTFTSLLNQIGLAAKLVTAKVRRAGLARLLGYTGQTNVQGELVQKLDEEANETLLSVLGRRRHCAAVASEELDSIRITSTDRRAKYLVVFDPLDGSSNIDVNISIGTIFGVLRKHADGEGATEADFLRPGRELVAAGYILYGSSTMLVITTGHGGVHGFTYDPTVGEFFLSHENIRIPERASLYSINEGNSAYWGDDVRRWNAWLKEEDKATNRPYGARYVGSLVADAHRTLMKGGIFAYPADRKSKQGKLRLLYEANPFAFVFEAAGGKATTGTQRILDITPTELHQRVPLVLGSPRDVDIFESFARGDR</sequence>
<evidence type="ECO:0000313" key="17">
    <source>
        <dbReference type="EMBL" id="MRG97773.1"/>
    </source>
</evidence>
<dbReference type="GO" id="GO:0006094">
    <property type="term" value="P:gluconeogenesis"/>
    <property type="evidence" value="ECO:0007669"/>
    <property type="project" value="UniProtKB-UniRule"/>
</dbReference>
<evidence type="ECO:0000256" key="12">
    <source>
        <dbReference type="HAMAP-Rule" id="MF_01855"/>
    </source>
</evidence>
<keyword evidence="6 12" id="KW-0378">Hydrolase</keyword>
<feature type="binding site" evidence="12">
    <location>
        <position position="133"/>
    </location>
    <ligand>
        <name>Mg(2+)</name>
        <dbReference type="ChEBI" id="CHEBI:18420"/>
        <label>1</label>
    </ligand>
</feature>
<dbReference type="Pfam" id="PF00316">
    <property type="entry name" value="FBPase"/>
    <property type="match status" value="1"/>
</dbReference>
<dbReference type="Proteomes" id="UP000440224">
    <property type="component" value="Unassembled WGS sequence"/>
</dbReference>
<dbReference type="CDD" id="cd00354">
    <property type="entry name" value="FBPase"/>
    <property type="match status" value="1"/>
</dbReference>
<dbReference type="InterPro" id="IPR033391">
    <property type="entry name" value="FBPase_N"/>
</dbReference>
<evidence type="ECO:0000256" key="7">
    <source>
        <dbReference type="ARBA" id="ARBA00022842"/>
    </source>
</evidence>
<dbReference type="Gene3D" id="3.30.540.10">
    <property type="entry name" value="Fructose-1,6-Bisphosphatase, subunit A, domain 1"/>
    <property type="match status" value="1"/>
</dbReference>
<protein>
    <recommendedName>
        <fullName evidence="10 12">Fructose-1,6-bisphosphatase class 1</fullName>
        <shortName evidence="12">FBPase class 1</shortName>
        <ecNumber evidence="3 12">3.1.3.11</ecNumber>
    </recommendedName>
    <alternativeName>
        <fullName evidence="11 12">D-fructose-1,6-bisphosphate 1-phosphohydrolase class 1</fullName>
    </alternativeName>
</protein>
<comment type="pathway">
    <text evidence="9">Carbohydrate biosynthesis.</text>
</comment>
<keyword evidence="4 12" id="KW-0963">Cytoplasm</keyword>
<feature type="binding site" evidence="12">
    <location>
        <position position="298"/>
    </location>
    <ligand>
        <name>Mg(2+)</name>
        <dbReference type="ChEBI" id="CHEBI:18420"/>
        <label>2</label>
    </ligand>
</feature>
<evidence type="ECO:0000259" key="15">
    <source>
        <dbReference type="Pfam" id="PF00316"/>
    </source>
</evidence>
<reference evidence="17 18" key="1">
    <citation type="submission" date="2019-10" db="EMBL/GenBank/DDBJ databases">
        <title>A soil myxobacterium in the family Polyangiaceae.</title>
        <authorList>
            <person name="Li Y."/>
            <person name="Wang J."/>
        </authorList>
    </citation>
    <scope>NUCLEOTIDE SEQUENCE [LARGE SCALE GENOMIC DNA]</scope>
    <source>
        <strain evidence="17 18">DSM 14734</strain>
    </source>
</reference>